<dbReference type="CDD" id="cd00038">
    <property type="entry name" value="CAP_ED"/>
    <property type="match status" value="1"/>
</dbReference>
<dbReference type="GO" id="GO:0005829">
    <property type="term" value="C:cytosol"/>
    <property type="evidence" value="ECO:0007669"/>
    <property type="project" value="TreeGrafter"/>
</dbReference>
<keyword evidence="7" id="KW-0805">Transcription regulation</keyword>
<dbReference type="CDD" id="cd00092">
    <property type="entry name" value="HTH_CRP"/>
    <property type="match status" value="1"/>
</dbReference>
<dbReference type="PRINTS" id="PR00034">
    <property type="entry name" value="HTHCRP"/>
</dbReference>
<evidence type="ECO:0000256" key="8">
    <source>
        <dbReference type="ARBA" id="ARBA00023026"/>
    </source>
</evidence>
<protein>
    <recommendedName>
        <fullName evidence="3">CRP-like protein Clp</fullName>
    </recommendedName>
    <alternativeName>
        <fullName evidence="12">Catabolite activation-like protein</fullName>
    </alternativeName>
</protein>
<dbReference type="InterPro" id="IPR000595">
    <property type="entry name" value="cNMP-bd_dom"/>
</dbReference>
<dbReference type="AlphaFoldDB" id="A0A7W8D4H2"/>
<dbReference type="Pfam" id="PF00027">
    <property type="entry name" value="cNMP_binding"/>
    <property type="match status" value="1"/>
</dbReference>
<keyword evidence="11" id="KW-0804">Transcription</keyword>
<reference evidence="15 16" key="1">
    <citation type="submission" date="2020-08" db="EMBL/GenBank/DDBJ databases">
        <title>Genomic Encyclopedia of Type Strains, Phase IV (KMG-IV): sequencing the most valuable type-strain genomes for metagenomic binning, comparative biology and taxonomic classification.</title>
        <authorList>
            <person name="Goeker M."/>
        </authorList>
    </citation>
    <scope>NUCLEOTIDE SEQUENCE [LARGE SCALE GENOMIC DNA]</scope>
    <source>
        <strain evidence="15 16">DSM 24163</strain>
    </source>
</reference>
<dbReference type="SMART" id="SM00419">
    <property type="entry name" value="HTH_CRP"/>
    <property type="match status" value="1"/>
</dbReference>
<evidence type="ECO:0000256" key="11">
    <source>
        <dbReference type="ARBA" id="ARBA00023163"/>
    </source>
</evidence>
<dbReference type="InterPro" id="IPR018490">
    <property type="entry name" value="cNMP-bd_dom_sf"/>
</dbReference>
<dbReference type="PROSITE" id="PS50042">
    <property type="entry name" value="CNMP_BINDING_3"/>
    <property type="match status" value="1"/>
</dbReference>
<dbReference type="PROSITE" id="PS51063">
    <property type="entry name" value="HTH_CRP_2"/>
    <property type="match status" value="1"/>
</dbReference>
<gene>
    <name evidence="15" type="ORF">HNQ52_000052</name>
</gene>
<dbReference type="Proteomes" id="UP000521199">
    <property type="component" value="Unassembled WGS sequence"/>
</dbReference>
<organism evidence="15 16">
    <name type="scientific">Chiayiivirga flava</name>
    <dbReference type="NCBI Taxonomy" id="659595"/>
    <lineage>
        <taxon>Bacteria</taxon>
        <taxon>Pseudomonadati</taxon>
        <taxon>Pseudomonadota</taxon>
        <taxon>Gammaproteobacteria</taxon>
        <taxon>Lysobacterales</taxon>
        <taxon>Lysobacteraceae</taxon>
        <taxon>Chiayiivirga</taxon>
    </lineage>
</organism>
<dbReference type="InterPro" id="IPR036388">
    <property type="entry name" value="WH-like_DNA-bd_sf"/>
</dbReference>
<keyword evidence="9" id="KW-0238">DNA-binding</keyword>
<evidence type="ECO:0000256" key="1">
    <source>
        <dbReference type="ARBA" id="ARBA00004496"/>
    </source>
</evidence>
<dbReference type="PANTHER" id="PTHR24567">
    <property type="entry name" value="CRP FAMILY TRANSCRIPTIONAL REGULATORY PROTEIN"/>
    <property type="match status" value="1"/>
</dbReference>
<proteinExistence type="predicted"/>
<evidence type="ECO:0000256" key="6">
    <source>
        <dbReference type="ARBA" id="ARBA00022636"/>
    </source>
</evidence>
<dbReference type="GO" id="GO:0003677">
    <property type="term" value="F:DNA binding"/>
    <property type="evidence" value="ECO:0007669"/>
    <property type="project" value="UniProtKB-KW"/>
</dbReference>
<keyword evidence="10" id="KW-0010">Activator</keyword>
<evidence type="ECO:0000259" key="14">
    <source>
        <dbReference type="PROSITE" id="PS51063"/>
    </source>
</evidence>
<feature type="domain" description="HTH crp-type" evidence="14">
    <location>
        <begin position="150"/>
        <end position="223"/>
    </location>
</feature>
<dbReference type="PANTHER" id="PTHR24567:SF75">
    <property type="entry name" value="FUMARATE AND NITRATE REDUCTION REGULATORY PROTEIN"/>
    <property type="match status" value="1"/>
</dbReference>
<evidence type="ECO:0000313" key="15">
    <source>
        <dbReference type="EMBL" id="MBB5206536.1"/>
    </source>
</evidence>
<keyword evidence="6" id="KW-0973">c-di-GMP</keyword>
<dbReference type="Pfam" id="PF13545">
    <property type="entry name" value="HTH_Crp_2"/>
    <property type="match status" value="1"/>
</dbReference>
<evidence type="ECO:0000256" key="9">
    <source>
        <dbReference type="ARBA" id="ARBA00023125"/>
    </source>
</evidence>
<comment type="subunit">
    <text evidence="2">Homodimer.</text>
</comment>
<feature type="domain" description="Cyclic nucleotide-binding" evidence="13">
    <location>
        <begin position="33"/>
        <end position="93"/>
    </location>
</feature>
<dbReference type="GO" id="GO:0003824">
    <property type="term" value="F:catalytic activity"/>
    <property type="evidence" value="ECO:0007669"/>
    <property type="project" value="UniProtKB-KW"/>
</dbReference>
<keyword evidence="4" id="KW-0678">Repressor</keyword>
<dbReference type="Gene3D" id="2.60.120.10">
    <property type="entry name" value="Jelly Rolls"/>
    <property type="match status" value="1"/>
</dbReference>
<name>A0A7W8D4H2_9GAMM</name>
<evidence type="ECO:0000256" key="3">
    <source>
        <dbReference type="ARBA" id="ARBA00020769"/>
    </source>
</evidence>
<sequence>MLQTRASDQLRHAPAAAPAGLHAPSRLEQLFRDELAQRRRLRAHETVFRAGQQRHALYFVHAGCVRTSIVTDDGREKITGFRLRGELLGLDAIDMPTYACDAVSLDVGEVLELPIARLQHASSALHECITATLAAEIRRDWRWMLATGSLSADQRVAEFLVDMGQRLETLGFSPRRMLLRMTRADIGNFLALTLETVTRALTRLQERGLIEVAGRNIGIVDRATLGLFSRGAAVH</sequence>
<dbReference type="Gene3D" id="1.10.10.10">
    <property type="entry name" value="Winged helix-like DNA-binding domain superfamily/Winged helix DNA-binding domain"/>
    <property type="match status" value="1"/>
</dbReference>
<evidence type="ECO:0000256" key="10">
    <source>
        <dbReference type="ARBA" id="ARBA00023159"/>
    </source>
</evidence>
<comment type="subcellular location">
    <subcellularLocation>
        <location evidence="1">Cytoplasm</location>
    </subcellularLocation>
</comment>
<evidence type="ECO:0000256" key="4">
    <source>
        <dbReference type="ARBA" id="ARBA00022491"/>
    </source>
</evidence>
<evidence type="ECO:0000256" key="12">
    <source>
        <dbReference type="ARBA" id="ARBA00031697"/>
    </source>
</evidence>
<evidence type="ECO:0000256" key="2">
    <source>
        <dbReference type="ARBA" id="ARBA00011738"/>
    </source>
</evidence>
<evidence type="ECO:0000256" key="5">
    <source>
        <dbReference type="ARBA" id="ARBA00022533"/>
    </source>
</evidence>
<dbReference type="InterPro" id="IPR012318">
    <property type="entry name" value="HTH_CRP"/>
</dbReference>
<keyword evidence="8" id="KW-0843">Virulence</keyword>
<accession>A0A7W8D4H2</accession>
<evidence type="ECO:0000313" key="16">
    <source>
        <dbReference type="Proteomes" id="UP000521199"/>
    </source>
</evidence>
<keyword evidence="5" id="KW-0021">Allosteric enzyme</keyword>
<dbReference type="PROSITE" id="PS00042">
    <property type="entry name" value="HTH_CRP_1"/>
    <property type="match status" value="1"/>
</dbReference>
<dbReference type="EMBL" id="JACHHP010000001">
    <property type="protein sequence ID" value="MBB5206536.1"/>
    <property type="molecule type" value="Genomic_DNA"/>
</dbReference>
<evidence type="ECO:0000256" key="7">
    <source>
        <dbReference type="ARBA" id="ARBA00023015"/>
    </source>
</evidence>
<dbReference type="InterPro" id="IPR018335">
    <property type="entry name" value="Tscrpt_reg_HTH_Crp-type_CS"/>
</dbReference>
<evidence type="ECO:0000259" key="13">
    <source>
        <dbReference type="PROSITE" id="PS50042"/>
    </source>
</evidence>
<dbReference type="InterPro" id="IPR050397">
    <property type="entry name" value="Env_Response_Regulators"/>
</dbReference>
<dbReference type="InterPro" id="IPR036390">
    <property type="entry name" value="WH_DNA-bd_sf"/>
</dbReference>
<dbReference type="FunFam" id="1.10.10.10:FF:000028">
    <property type="entry name" value="Fumarate/nitrate reduction transcriptional regulator Fnr"/>
    <property type="match status" value="1"/>
</dbReference>
<dbReference type="SUPFAM" id="SSF46785">
    <property type="entry name" value="Winged helix' DNA-binding domain"/>
    <property type="match status" value="1"/>
</dbReference>
<dbReference type="GO" id="GO:0003700">
    <property type="term" value="F:DNA-binding transcription factor activity"/>
    <property type="evidence" value="ECO:0007669"/>
    <property type="project" value="InterPro"/>
</dbReference>
<dbReference type="SUPFAM" id="SSF51206">
    <property type="entry name" value="cAMP-binding domain-like"/>
    <property type="match status" value="1"/>
</dbReference>
<dbReference type="InterPro" id="IPR014710">
    <property type="entry name" value="RmlC-like_jellyroll"/>
</dbReference>
<dbReference type="RefSeq" id="WP_183958612.1">
    <property type="nucleotide sequence ID" value="NZ_JACHHP010000001.1"/>
</dbReference>
<comment type="caution">
    <text evidence="15">The sequence shown here is derived from an EMBL/GenBank/DDBJ whole genome shotgun (WGS) entry which is preliminary data.</text>
</comment>
<dbReference type="SMART" id="SM00100">
    <property type="entry name" value="cNMP"/>
    <property type="match status" value="1"/>
</dbReference>
<keyword evidence="16" id="KW-1185">Reference proteome</keyword>